<dbReference type="Gene3D" id="1.10.357.10">
    <property type="entry name" value="Tetracycline Repressor, domain 2"/>
    <property type="match status" value="1"/>
</dbReference>
<keyword evidence="1 2" id="KW-0238">DNA-binding</keyword>
<dbReference type="EMBL" id="JBHUMX010000041">
    <property type="protein sequence ID" value="MFD2629999.1"/>
    <property type="molecule type" value="Genomic_DNA"/>
</dbReference>
<dbReference type="Pfam" id="PF00440">
    <property type="entry name" value="TetR_N"/>
    <property type="match status" value="1"/>
</dbReference>
<evidence type="ECO:0000313" key="5">
    <source>
        <dbReference type="Proteomes" id="UP001597451"/>
    </source>
</evidence>
<evidence type="ECO:0000259" key="3">
    <source>
        <dbReference type="PROSITE" id="PS50977"/>
    </source>
</evidence>
<dbReference type="RefSeq" id="WP_379562808.1">
    <property type="nucleotide sequence ID" value="NZ_CP085256.1"/>
</dbReference>
<comment type="caution">
    <text evidence="4">The sequence shown here is derived from an EMBL/GenBank/DDBJ whole genome shotgun (WGS) entry which is preliminary data.</text>
</comment>
<dbReference type="PANTHER" id="PTHR30055:SF226">
    <property type="entry name" value="HTH-TYPE TRANSCRIPTIONAL REGULATOR PKSA"/>
    <property type="match status" value="1"/>
</dbReference>
<dbReference type="PANTHER" id="PTHR30055">
    <property type="entry name" value="HTH-TYPE TRANSCRIPTIONAL REGULATOR RUTR"/>
    <property type="match status" value="1"/>
</dbReference>
<name>A0ABW5Q2Z7_9BACI</name>
<protein>
    <submittedName>
        <fullName evidence="4">TetR/AcrR family transcriptional regulator</fullName>
    </submittedName>
</protein>
<reference evidence="5" key="1">
    <citation type="journal article" date="2019" name="Int. J. Syst. Evol. Microbiol.">
        <title>The Global Catalogue of Microorganisms (GCM) 10K type strain sequencing project: providing services to taxonomists for standard genome sequencing and annotation.</title>
        <authorList>
            <consortium name="The Broad Institute Genomics Platform"/>
            <consortium name="The Broad Institute Genome Sequencing Center for Infectious Disease"/>
            <person name="Wu L."/>
            <person name="Ma J."/>
        </authorList>
    </citation>
    <scope>NUCLEOTIDE SEQUENCE [LARGE SCALE GENOMIC DNA]</scope>
    <source>
        <strain evidence="5">TISTR 1858</strain>
    </source>
</reference>
<sequence length="196" mass="22817">MARSQSTRKDPEWTRSEILRVAEHLFMEKGYRAVTTREIAAKCNITQPALYYHYSDKQSLYIAMLEKFVTNIQKELDGIGDGTIQQRLEAMLEVLSAEHPTSIMMMVHDILVEFKEENRMRVYALWKGTYLDPFIKVFEEMQREGMLRDSIQPEDAARFCLLTMGQTMSQWKEKPKSLSGQYTLLVDLILHGTKKA</sequence>
<evidence type="ECO:0000313" key="4">
    <source>
        <dbReference type="EMBL" id="MFD2629999.1"/>
    </source>
</evidence>
<dbReference type="InterPro" id="IPR001647">
    <property type="entry name" value="HTH_TetR"/>
</dbReference>
<accession>A0ABW5Q2Z7</accession>
<dbReference type="Proteomes" id="UP001597451">
    <property type="component" value="Unassembled WGS sequence"/>
</dbReference>
<organism evidence="4 5">
    <name type="scientific">Oceanobacillus kapialis</name>
    <dbReference type="NCBI Taxonomy" id="481353"/>
    <lineage>
        <taxon>Bacteria</taxon>
        <taxon>Bacillati</taxon>
        <taxon>Bacillota</taxon>
        <taxon>Bacilli</taxon>
        <taxon>Bacillales</taxon>
        <taxon>Bacillaceae</taxon>
        <taxon>Oceanobacillus</taxon>
    </lineage>
</organism>
<dbReference type="PROSITE" id="PS50977">
    <property type="entry name" value="HTH_TETR_2"/>
    <property type="match status" value="1"/>
</dbReference>
<evidence type="ECO:0000256" key="1">
    <source>
        <dbReference type="ARBA" id="ARBA00023125"/>
    </source>
</evidence>
<proteinExistence type="predicted"/>
<gene>
    <name evidence="4" type="ORF">ACFSUN_14520</name>
</gene>
<dbReference type="InterPro" id="IPR036271">
    <property type="entry name" value="Tet_transcr_reg_TetR-rel_C_sf"/>
</dbReference>
<dbReference type="InterPro" id="IPR050109">
    <property type="entry name" value="HTH-type_TetR-like_transc_reg"/>
</dbReference>
<dbReference type="SUPFAM" id="SSF46689">
    <property type="entry name" value="Homeodomain-like"/>
    <property type="match status" value="1"/>
</dbReference>
<keyword evidence="5" id="KW-1185">Reference proteome</keyword>
<dbReference type="SUPFAM" id="SSF48498">
    <property type="entry name" value="Tetracyclin repressor-like, C-terminal domain"/>
    <property type="match status" value="1"/>
</dbReference>
<dbReference type="PRINTS" id="PR00455">
    <property type="entry name" value="HTHTETR"/>
</dbReference>
<feature type="domain" description="HTH tetR-type" evidence="3">
    <location>
        <begin position="12"/>
        <end position="72"/>
    </location>
</feature>
<dbReference type="InterPro" id="IPR009057">
    <property type="entry name" value="Homeodomain-like_sf"/>
</dbReference>
<feature type="DNA-binding region" description="H-T-H motif" evidence="2">
    <location>
        <begin position="35"/>
        <end position="54"/>
    </location>
</feature>
<evidence type="ECO:0000256" key="2">
    <source>
        <dbReference type="PROSITE-ProRule" id="PRU00335"/>
    </source>
</evidence>